<dbReference type="GO" id="GO:1990281">
    <property type="term" value="C:efflux pump complex"/>
    <property type="evidence" value="ECO:0007669"/>
    <property type="project" value="TreeGrafter"/>
</dbReference>
<feature type="transmembrane region" description="Helical" evidence="2">
    <location>
        <begin position="6"/>
        <end position="25"/>
    </location>
</feature>
<keyword evidence="2" id="KW-1133">Transmembrane helix</keyword>
<keyword evidence="2" id="KW-0472">Membrane</keyword>
<accession>A0A7X0HVF6</accession>
<feature type="domain" description="YknX-like barrel-sandwich hybrid" evidence="3">
    <location>
        <begin position="64"/>
        <end position="207"/>
    </location>
</feature>
<evidence type="ECO:0000313" key="5">
    <source>
        <dbReference type="Proteomes" id="UP000531594"/>
    </source>
</evidence>
<sequence length="400" mass="44890">MKKWIPGIIAIIVVLFVAANLYLIFKDKSAVARSFYINKWIAAKEEKLVETMKKDGVSAPLEEQLVYYDDSKGSFEGFSVKRGEEVQMGTTLFKYETDTYQETIDILEAEKDSLEKQIDGLEDKLDDLEDLESDTSLKNVNKKEGYLYDTVSIEMDIFQTEAEIKRLEGEVKKVDSQIATADDKLPRLEEKSDITGVVKDINKDLSNPVLTIASKENMIKGTLTEGEQAKVEPGMEAVVTANGKKYKGYVDQVMISPENEPKVEKKSFYSFTVVLAEEPEKMAHGTHVDVKITTEAIEHALAVPASSVDKISKKKQQLSVLDKGKIKQQKVTTGLKVGGKQQIETGIKEGTIIARKPLSWEKGTPTFYTPLKVSQWEKDMYKNMRKLEMAKLAGKGFLSM</sequence>
<dbReference type="Gene3D" id="2.40.420.20">
    <property type="match status" value="1"/>
</dbReference>
<evidence type="ECO:0000259" key="3">
    <source>
        <dbReference type="Pfam" id="PF25984"/>
    </source>
</evidence>
<name>A0A7X0HVF6_9BACI</name>
<protein>
    <submittedName>
        <fullName evidence="4">HlyD family secretion protein</fullName>
    </submittedName>
</protein>
<dbReference type="RefSeq" id="WP_184529716.1">
    <property type="nucleotide sequence ID" value="NZ_JACHGK010000024.1"/>
</dbReference>
<keyword evidence="5" id="KW-1185">Reference proteome</keyword>
<dbReference type="AlphaFoldDB" id="A0A7X0HVF6"/>
<keyword evidence="2" id="KW-0812">Transmembrane</keyword>
<dbReference type="InterPro" id="IPR058639">
    <property type="entry name" value="BSH_YknX-like"/>
</dbReference>
<dbReference type="EMBL" id="JACHGK010000024">
    <property type="protein sequence ID" value="MBB6447615.1"/>
    <property type="molecule type" value="Genomic_DNA"/>
</dbReference>
<dbReference type="Pfam" id="PF25984">
    <property type="entry name" value="BSH_YknX"/>
    <property type="match status" value="1"/>
</dbReference>
<organism evidence="4 5">
    <name type="scientific">Bacillus benzoevorans</name>
    <dbReference type="NCBI Taxonomy" id="1456"/>
    <lineage>
        <taxon>Bacteria</taxon>
        <taxon>Bacillati</taxon>
        <taxon>Bacillota</taxon>
        <taxon>Bacilli</taxon>
        <taxon>Bacillales</taxon>
        <taxon>Bacillaceae</taxon>
        <taxon>Bacillus</taxon>
    </lineage>
</organism>
<comment type="caution">
    <text evidence="4">The sequence shown here is derived from an EMBL/GenBank/DDBJ whole genome shotgun (WGS) entry which is preliminary data.</text>
</comment>
<keyword evidence="1" id="KW-0175">Coiled coil</keyword>
<reference evidence="4 5" key="1">
    <citation type="submission" date="2020-08" db="EMBL/GenBank/DDBJ databases">
        <title>Genomic Encyclopedia of Type Strains, Phase IV (KMG-IV): sequencing the most valuable type-strain genomes for metagenomic binning, comparative biology and taxonomic classification.</title>
        <authorList>
            <person name="Goeker M."/>
        </authorList>
    </citation>
    <scope>NUCLEOTIDE SEQUENCE [LARGE SCALE GENOMIC DNA]</scope>
    <source>
        <strain evidence="4 5">DSM 5391</strain>
    </source>
</reference>
<evidence type="ECO:0000256" key="2">
    <source>
        <dbReference type="SAM" id="Phobius"/>
    </source>
</evidence>
<dbReference type="PANTHER" id="PTHR30469:SF33">
    <property type="entry name" value="SLR1207 PROTEIN"/>
    <property type="match status" value="1"/>
</dbReference>
<dbReference type="PANTHER" id="PTHR30469">
    <property type="entry name" value="MULTIDRUG RESISTANCE PROTEIN MDTA"/>
    <property type="match status" value="1"/>
</dbReference>
<gene>
    <name evidence="4" type="ORF">HNR53_004301</name>
</gene>
<dbReference type="Proteomes" id="UP000531594">
    <property type="component" value="Unassembled WGS sequence"/>
</dbReference>
<feature type="coiled-coil region" evidence="1">
    <location>
        <begin position="97"/>
        <end position="191"/>
    </location>
</feature>
<evidence type="ECO:0000256" key="1">
    <source>
        <dbReference type="SAM" id="Coils"/>
    </source>
</evidence>
<dbReference type="GO" id="GO:0015562">
    <property type="term" value="F:efflux transmembrane transporter activity"/>
    <property type="evidence" value="ECO:0007669"/>
    <property type="project" value="TreeGrafter"/>
</dbReference>
<evidence type="ECO:0000313" key="4">
    <source>
        <dbReference type="EMBL" id="MBB6447615.1"/>
    </source>
</evidence>
<proteinExistence type="predicted"/>